<name>A0A518CMN2_9PLAN</name>
<organism evidence="2 3">
    <name type="scientific">Polystyrenella longa</name>
    <dbReference type="NCBI Taxonomy" id="2528007"/>
    <lineage>
        <taxon>Bacteria</taxon>
        <taxon>Pseudomonadati</taxon>
        <taxon>Planctomycetota</taxon>
        <taxon>Planctomycetia</taxon>
        <taxon>Planctomycetales</taxon>
        <taxon>Planctomycetaceae</taxon>
        <taxon>Polystyrenella</taxon>
    </lineage>
</organism>
<protein>
    <submittedName>
        <fullName evidence="2">Uncharacterized protein</fullName>
    </submittedName>
</protein>
<evidence type="ECO:0000313" key="2">
    <source>
        <dbReference type="EMBL" id="QDU80482.1"/>
    </source>
</evidence>
<proteinExistence type="predicted"/>
<keyword evidence="1" id="KW-0812">Transmembrane</keyword>
<feature type="transmembrane region" description="Helical" evidence="1">
    <location>
        <begin position="56"/>
        <end position="78"/>
    </location>
</feature>
<sequence length="150" mass="16715">MLKSMNGSSSYDNHLWRIIIRTAIIWLILIGAEIIHGVLRAITLVSMVGEFRSNQIGVFTGSLIIFAISYLSIHWIGAKTNDELLLVGMIWLILTVSFEVLFGRFVAGLSWKQLSSSYNLLEGGLMPMGLIFLFFSPMIAASLRKYGGKD</sequence>
<dbReference type="OrthoDB" id="281451at2"/>
<dbReference type="AlphaFoldDB" id="A0A518CMN2"/>
<reference evidence="2 3" key="1">
    <citation type="submission" date="2019-02" db="EMBL/GenBank/DDBJ databases">
        <title>Deep-cultivation of Planctomycetes and their phenomic and genomic characterization uncovers novel biology.</title>
        <authorList>
            <person name="Wiegand S."/>
            <person name="Jogler M."/>
            <person name="Boedeker C."/>
            <person name="Pinto D."/>
            <person name="Vollmers J."/>
            <person name="Rivas-Marin E."/>
            <person name="Kohn T."/>
            <person name="Peeters S.H."/>
            <person name="Heuer A."/>
            <person name="Rast P."/>
            <person name="Oberbeckmann S."/>
            <person name="Bunk B."/>
            <person name="Jeske O."/>
            <person name="Meyerdierks A."/>
            <person name="Storesund J.E."/>
            <person name="Kallscheuer N."/>
            <person name="Luecker S."/>
            <person name="Lage O.M."/>
            <person name="Pohl T."/>
            <person name="Merkel B.J."/>
            <person name="Hornburger P."/>
            <person name="Mueller R.-W."/>
            <person name="Bruemmer F."/>
            <person name="Labrenz M."/>
            <person name="Spormann A.M."/>
            <person name="Op den Camp H."/>
            <person name="Overmann J."/>
            <person name="Amann R."/>
            <person name="Jetten M.S.M."/>
            <person name="Mascher T."/>
            <person name="Medema M.H."/>
            <person name="Devos D.P."/>
            <person name="Kaster A.-K."/>
            <person name="Ovreas L."/>
            <person name="Rohde M."/>
            <person name="Galperin M.Y."/>
            <person name="Jogler C."/>
        </authorList>
    </citation>
    <scope>NUCLEOTIDE SEQUENCE [LARGE SCALE GENOMIC DNA]</scope>
    <source>
        <strain evidence="2 3">Pla110</strain>
    </source>
</reference>
<accession>A0A518CMN2</accession>
<keyword evidence="1" id="KW-1133">Transmembrane helix</keyword>
<feature type="transmembrane region" description="Helical" evidence="1">
    <location>
        <begin position="119"/>
        <end position="140"/>
    </location>
</feature>
<keyword evidence="3" id="KW-1185">Reference proteome</keyword>
<evidence type="ECO:0000256" key="1">
    <source>
        <dbReference type="SAM" id="Phobius"/>
    </source>
</evidence>
<dbReference type="Proteomes" id="UP000317178">
    <property type="component" value="Chromosome"/>
</dbReference>
<dbReference type="RefSeq" id="WP_144995759.1">
    <property type="nucleotide sequence ID" value="NZ_CP036281.1"/>
</dbReference>
<keyword evidence="1" id="KW-0472">Membrane</keyword>
<evidence type="ECO:0000313" key="3">
    <source>
        <dbReference type="Proteomes" id="UP000317178"/>
    </source>
</evidence>
<dbReference type="KEGG" id="plon:Pla110_22120"/>
<feature type="transmembrane region" description="Helical" evidence="1">
    <location>
        <begin position="84"/>
        <end position="107"/>
    </location>
</feature>
<gene>
    <name evidence="2" type="ORF">Pla110_22120</name>
</gene>
<dbReference type="EMBL" id="CP036281">
    <property type="protein sequence ID" value="QDU80482.1"/>
    <property type="molecule type" value="Genomic_DNA"/>
</dbReference>
<feature type="transmembrane region" description="Helical" evidence="1">
    <location>
        <begin position="15"/>
        <end position="35"/>
    </location>
</feature>